<comment type="caution">
    <text evidence="14">The sequence shown here is derived from an EMBL/GenBank/DDBJ whole genome shotgun (WGS) entry which is preliminary data.</text>
</comment>
<reference evidence="14 15" key="1">
    <citation type="journal article" date="2017" name="Int. J. Syst. Evol. Microbiol.">
        <title>Solibacillus kalamii sp. nov., isolated from a high-efficiency particulate arrestance filter system used in the International Space Station.</title>
        <authorList>
            <person name="Checinska Sielaff A."/>
            <person name="Kumar R.M."/>
            <person name="Pal D."/>
            <person name="Mayilraj S."/>
            <person name="Venkateswaran K."/>
        </authorList>
    </citation>
    <scope>NUCLEOTIDE SEQUENCE [LARGE SCALE GENOMIC DNA]</scope>
    <source>
        <strain evidence="14 15">ISSFR-015</strain>
    </source>
</reference>
<comment type="function">
    <text evidence="12">Required for the insertion and/or proper folding and/or complex formation of integral membrane proteins into the membrane. Involved in integration of membrane proteins that insert both dependently and independently of the Sec translocase complex, as well as at least some lipoproteins.</text>
</comment>
<dbReference type="InterPro" id="IPR028055">
    <property type="entry name" value="YidC/Oxa/ALB_C"/>
</dbReference>
<evidence type="ECO:0000256" key="11">
    <source>
        <dbReference type="ARBA" id="ARBA00023288"/>
    </source>
</evidence>
<dbReference type="InterPro" id="IPR023060">
    <property type="entry name" value="YidC/YidC1/YidC2_Firmicutes"/>
</dbReference>
<proteinExistence type="inferred from homology"/>
<organism evidence="14 15">
    <name type="scientific">Solibacillus kalamii</name>
    <dbReference type="NCBI Taxonomy" id="1748298"/>
    <lineage>
        <taxon>Bacteria</taxon>
        <taxon>Bacillati</taxon>
        <taxon>Bacillota</taxon>
        <taxon>Bacilli</taxon>
        <taxon>Bacillales</taxon>
        <taxon>Caryophanaceae</taxon>
        <taxon>Solibacillus</taxon>
    </lineage>
</organism>
<name>A0ABX3ZEU6_9BACL</name>
<evidence type="ECO:0000256" key="1">
    <source>
        <dbReference type="ARBA" id="ARBA00004651"/>
    </source>
</evidence>
<evidence type="ECO:0000256" key="10">
    <source>
        <dbReference type="ARBA" id="ARBA00023186"/>
    </source>
</evidence>
<sequence length="253" mass="28803">MKNLKLSVFLLTVPLLLAGCESVENKEGFFYSTFVRPMDWTLNTFGELFNGSYGLAIIAIILIIRLVLMPFMLKTYRSQATMKVKMDFVRPQMEDIQTRLKAAKTPEERMTVQQEMMSLYKEHNINPLNMGCLPALIQMPIIMGLYYAILYSAEIKTHSFLWFDLGSTDIWMTAIAGVVYFVQAKVSLQTVPEAQKNQMKLMIYVSPIMIVIISLSSMAALPLYWAVGGLFLIVQTYIGRKFFSSIPETKGNE</sequence>
<dbReference type="EMBL" id="NHNT01000010">
    <property type="protein sequence ID" value="OUZ38222.1"/>
    <property type="molecule type" value="Genomic_DNA"/>
</dbReference>
<dbReference type="PANTHER" id="PTHR12428">
    <property type="entry name" value="OXA1"/>
    <property type="match status" value="1"/>
</dbReference>
<dbReference type="InterPro" id="IPR001708">
    <property type="entry name" value="YidC/ALB3/OXA1/COX18"/>
</dbReference>
<keyword evidence="3 12" id="KW-1003">Cell membrane</keyword>
<evidence type="ECO:0000256" key="3">
    <source>
        <dbReference type="ARBA" id="ARBA00022475"/>
    </source>
</evidence>
<keyword evidence="11 12" id="KW-0449">Lipoprotein</keyword>
<evidence type="ECO:0000256" key="5">
    <source>
        <dbReference type="ARBA" id="ARBA00022729"/>
    </source>
</evidence>
<evidence type="ECO:0000313" key="14">
    <source>
        <dbReference type="EMBL" id="OUZ38222.1"/>
    </source>
</evidence>
<evidence type="ECO:0000256" key="9">
    <source>
        <dbReference type="ARBA" id="ARBA00023139"/>
    </source>
</evidence>
<keyword evidence="6 12" id="KW-0653">Protein transport</keyword>
<dbReference type="CDD" id="cd20070">
    <property type="entry name" value="5TM_YidC_Alb3"/>
    <property type="match status" value="1"/>
</dbReference>
<evidence type="ECO:0000256" key="2">
    <source>
        <dbReference type="ARBA" id="ARBA00022448"/>
    </source>
</evidence>
<dbReference type="PRINTS" id="PR00701">
    <property type="entry name" value="60KDINNERMP"/>
</dbReference>
<feature type="transmembrane region" description="Helical" evidence="12">
    <location>
        <begin position="53"/>
        <end position="73"/>
    </location>
</feature>
<comment type="similarity">
    <text evidence="12">Belongs to the OXA1/ALB3/YidC family. Type 2 subfamily.</text>
</comment>
<evidence type="ECO:0000256" key="4">
    <source>
        <dbReference type="ARBA" id="ARBA00022692"/>
    </source>
</evidence>
<dbReference type="PROSITE" id="PS51257">
    <property type="entry name" value="PROKAR_LIPOPROTEIN"/>
    <property type="match status" value="1"/>
</dbReference>
<keyword evidence="2 12" id="KW-0813">Transport</keyword>
<dbReference type="HAMAP" id="MF_01811">
    <property type="entry name" value="YidC_type2"/>
    <property type="match status" value="1"/>
</dbReference>
<keyword evidence="15" id="KW-1185">Reference proteome</keyword>
<keyword evidence="8 12" id="KW-0472">Membrane</keyword>
<evidence type="ECO:0000256" key="8">
    <source>
        <dbReference type="ARBA" id="ARBA00023136"/>
    </source>
</evidence>
<dbReference type="Pfam" id="PF02096">
    <property type="entry name" value="60KD_IMP"/>
    <property type="match status" value="1"/>
</dbReference>
<dbReference type="NCBIfam" id="TIGR03592">
    <property type="entry name" value="yidC_oxa1_cterm"/>
    <property type="match status" value="1"/>
</dbReference>
<dbReference type="Proteomes" id="UP000196594">
    <property type="component" value="Unassembled WGS sequence"/>
</dbReference>
<keyword evidence="5 12" id="KW-0732">Signal</keyword>
<comment type="subcellular location">
    <subcellularLocation>
        <location evidence="1 12">Cell membrane</location>
        <topology evidence="1 12">Multi-pass membrane protein</topology>
    </subcellularLocation>
</comment>
<feature type="domain" description="Membrane insertase YidC/Oxa/ALB C-terminal" evidence="13">
    <location>
        <begin position="53"/>
        <end position="239"/>
    </location>
</feature>
<keyword evidence="9" id="KW-0564">Palmitate</keyword>
<keyword evidence="4 12" id="KW-0812">Transmembrane</keyword>
<feature type="transmembrane region" description="Helical" evidence="12">
    <location>
        <begin position="161"/>
        <end position="182"/>
    </location>
</feature>
<evidence type="ECO:0000313" key="15">
    <source>
        <dbReference type="Proteomes" id="UP000196594"/>
    </source>
</evidence>
<feature type="transmembrane region" description="Helical" evidence="12">
    <location>
        <begin position="203"/>
        <end position="227"/>
    </location>
</feature>
<accession>A0ABX3ZEU6</accession>
<dbReference type="InterPro" id="IPR047196">
    <property type="entry name" value="YidC_ALB_C"/>
</dbReference>
<feature type="transmembrane region" description="Helical" evidence="12">
    <location>
        <begin position="128"/>
        <end position="149"/>
    </location>
</feature>
<keyword evidence="7 12" id="KW-1133">Transmembrane helix</keyword>
<evidence type="ECO:0000256" key="6">
    <source>
        <dbReference type="ARBA" id="ARBA00022927"/>
    </source>
</evidence>
<dbReference type="PANTHER" id="PTHR12428:SF65">
    <property type="entry name" value="CYTOCHROME C OXIDASE ASSEMBLY PROTEIN COX18, MITOCHONDRIAL"/>
    <property type="match status" value="1"/>
</dbReference>
<keyword evidence="10 12" id="KW-0143">Chaperone</keyword>
<protein>
    <recommendedName>
        <fullName evidence="12">Membrane protein insertase YidC</fullName>
    </recommendedName>
    <alternativeName>
        <fullName evidence="12">Foldase YidC</fullName>
    </alternativeName>
    <alternativeName>
        <fullName evidence="12">Membrane integrase YidC</fullName>
    </alternativeName>
    <alternativeName>
        <fullName evidence="12">Membrane protein YidC</fullName>
    </alternativeName>
</protein>
<gene>
    <name evidence="12" type="primary">yidC</name>
    <name evidence="14" type="ORF">CBM15_14150</name>
</gene>
<evidence type="ECO:0000256" key="7">
    <source>
        <dbReference type="ARBA" id="ARBA00022989"/>
    </source>
</evidence>
<evidence type="ECO:0000259" key="13">
    <source>
        <dbReference type="Pfam" id="PF02096"/>
    </source>
</evidence>
<evidence type="ECO:0000256" key="12">
    <source>
        <dbReference type="HAMAP-Rule" id="MF_01811"/>
    </source>
</evidence>
<dbReference type="RefSeq" id="WP_008404756.1">
    <property type="nucleotide sequence ID" value="NZ_JAFBEY010000015.1"/>
</dbReference>